<protein>
    <submittedName>
        <fullName evidence="7">Heparinase II/III family protein</fullName>
    </submittedName>
</protein>
<dbReference type="PANTHER" id="PTHR39210">
    <property type="entry name" value="HEPARIN-SULFATE LYASE"/>
    <property type="match status" value="1"/>
</dbReference>
<dbReference type="SMART" id="SM00060">
    <property type="entry name" value="FN3"/>
    <property type="match status" value="1"/>
</dbReference>
<evidence type="ECO:0000256" key="5">
    <source>
        <dbReference type="SAM" id="SignalP"/>
    </source>
</evidence>
<dbReference type="EMBL" id="JANQBD010000049">
    <property type="protein sequence ID" value="MCR8636640.1"/>
    <property type="molecule type" value="Genomic_DNA"/>
</dbReference>
<keyword evidence="3" id="KW-0574">Periplasm</keyword>
<evidence type="ECO:0000259" key="6">
    <source>
        <dbReference type="PROSITE" id="PS50853"/>
    </source>
</evidence>
<name>A0ABT1YTX4_9BACL</name>
<dbReference type="Pfam" id="PF07940">
    <property type="entry name" value="Hepar_II_III_C"/>
    <property type="match status" value="1"/>
</dbReference>
<dbReference type="SUPFAM" id="SSF49265">
    <property type="entry name" value="Fibronectin type III"/>
    <property type="match status" value="1"/>
</dbReference>
<dbReference type="PROSITE" id="PS50853">
    <property type="entry name" value="FN3"/>
    <property type="match status" value="1"/>
</dbReference>
<dbReference type="Gene3D" id="2.70.98.70">
    <property type="match status" value="1"/>
</dbReference>
<evidence type="ECO:0000256" key="1">
    <source>
        <dbReference type="ARBA" id="ARBA00004418"/>
    </source>
</evidence>
<dbReference type="Gene3D" id="1.50.10.100">
    <property type="entry name" value="Chondroitin AC/alginate lyase"/>
    <property type="match status" value="1"/>
</dbReference>
<feature type="domain" description="Fibronectin type-III" evidence="6">
    <location>
        <begin position="853"/>
        <end position="959"/>
    </location>
</feature>
<sequence>MNKKRLAYIMVCLLLLYSSMPLSTGYAIRYDNYSGFTVGDQGKLPSSEIHPKLWFGQDQLGTVYAKREADSYAASLWNSIAASSYLTADFPAVPACPPALTSDAASSIHRYYGDMARFAKYNAFMYIMQGNGKYLTRATDALKRAYDGPIYSCSVIGPLESSSPVDETYRANWAQNYAAAYDWVHNALSADDDAWIRQRLANEAQVTSDNLLAWGPRNHNHRSKPAWGLGSMALALSSHPSASTWLDKAIDAFNTNTSYYFSEDGLYREGSHYYIYSLINFVPFLYNYKNVSGMNYFPLYRPAFQWELYTSNNKGWMPNFEDSYLHYNFLGLIAGQYMSDDDKVPVTLHPDAKWGNIFQWRYQNTDKSPWSFKAADGSLVDGEFGNNTGASLDDTMDIDKYLTYDPKLEPIAPTGSGTQFLDKGGETVFRNNWLYNDPSSRYLNFHAVAETDNHNHFDTLSFSIHAENQMMASTSGYSRSAYGDEIRRSWYRTAEADNMVTMDVKDSRGVTQQTWPVEFEENVTPVSKYNIDTDYFDFQQKEARFVNIVNDTTKSEVATSFPPDSESLGYIKRSVAFPGQDYFVVIDQLSSKSGAAQNYNLYLHGGRGAMTGSDNHRLWTYEADNYGAAAKFSTWIFSNGATLTDKSGELTYIKGDYANFGYVQARKNAVNTNFMQILIPLGKNTAEPKVTELSDSTRVGGTVVKDGNLDTFLVQQGTGVVALDQLTTDADFGYARENGSLQHWAARQATTVSYKGIELFSSTDRITLSMDLSKLDHSKATISTNASNYAIKIKNPFGKTASKATWVTAAGITSDIPLTSANGYTQIAGLTGGGDLTVSYTEDGEPDNTAPAAIVDLAVTAGSSNEVNLSWTSSGDDENTGTADYYDFRYSMSPITEQNWAAAVQVTGEPAPATAGTKQSMKVRELSGGATYYFAMKTFDKAGNGSKLSNTVSSSTQVFDLSPVKLSDFAGNPVTNLVGGVFVSAKVDVSNRSLLAASAQLVIALYKTDHTLIKTVNAGKMVNSGDTDTFQVGMLLPDALPNGSMIKVFVWDGSDTLEPLSNVVTFPY</sequence>
<keyword evidence="8" id="KW-1185">Reference proteome</keyword>
<evidence type="ECO:0000256" key="4">
    <source>
        <dbReference type="ARBA" id="ARBA00023239"/>
    </source>
</evidence>
<proteinExistence type="predicted"/>
<dbReference type="InterPro" id="IPR012480">
    <property type="entry name" value="Hepar_II_III_C"/>
</dbReference>
<evidence type="ECO:0000313" key="8">
    <source>
        <dbReference type="Proteomes" id="UP001300012"/>
    </source>
</evidence>
<dbReference type="InterPro" id="IPR008929">
    <property type="entry name" value="Chondroitin_lyas"/>
</dbReference>
<organism evidence="7 8">
    <name type="scientific">Paenibacillus radicis</name>
    <name type="common">ex Xue et al. 2023</name>
    <dbReference type="NCBI Taxonomy" id="2972489"/>
    <lineage>
        <taxon>Bacteria</taxon>
        <taxon>Bacillati</taxon>
        <taxon>Bacillota</taxon>
        <taxon>Bacilli</taxon>
        <taxon>Bacillales</taxon>
        <taxon>Paenibacillaceae</taxon>
        <taxon>Paenibacillus</taxon>
    </lineage>
</organism>
<comment type="subcellular location">
    <subcellularLocation>
        <location evidence="1">Periplasm</location>
    </subcellularLocation>
</comment>
<reference evidence="7 8" key="1">
    <citation type="submission" date="2022-08" db="EMBL/GenBank/DDBJ databases">
        <title>Paenibacillus endoradicis sp. nov., Paenibacillus radicibacter sp. nov and Paenibacillus pararadicis sp. nov., three cold-adapted plant growth-promoting bacteria isolated from root of Larix gmelinii in Great Khingan.</title>
        <authorList>
            <person name="Xue H."/>
        </authorList>
    </citation>
    <scope>NUCLEOTIDE SEQUENCE [LARGE SCALE GENOMIC DNA]</scope>
    <source>
        <strain evidence="7 8">N5-1-1-5</strain>
    </source>
</reference>
<dbReference type="SUPFAM" id="SSF48230">
    <property type="entry name" value="Chondroitin AC/alginate lyase"/>
    <property type="match status" value="1"/>
</dbReference>
<dbReference type="Proteomes" id="UP001300012">
    <property type="component" value="Unassembled WGS sequence"/>
</dbReference>
<accession>A0ABT1YTX4</accession>
<evidence type="ECO:0000256" key="2">
    <source>
        <dbReference type="ARBA" id="ARBA00022729"/>
    </source>
</evidence>
<feature type="signal peptide" evidence="5">
    <location>
        <begin position="1"/>
        <end position="23"/>
    </location>
</feature>
<keyword evidence="4" id="KW-0456">Lyase</keyword>
<dbReference type="InterPro" id="IPR003961">
    <property type="entry name" value="FN3_dom"/>
</dbReference>
<dbReference type="RefSeq" id="WP_258218137.1">
    <property type="nucleotide sequence ID" value="NZ_JANQBD010000049.1"/>
</dbReference>
<evidence type="ECO:0000313" key="7">
    <source>
        <dbReference type="EMBL" id="MCR8636640.1"/>
    </source>
</evidence>
<gene>
    <name evidence="7" type="ORF">NV381_36315</name>
</gene>
<dbReference type="InterPro" id="IPR036116">
    <property type="entry name" value="FN3_sf"/>
</dbReference>
<dbReference type="Gene3D" id="2.60.40.10">
    <property type="entry name" value="Immunoglobulins"/>
    <property type="match status" value="1"/>
</dbReference>
<dbReference type="CDD" id="cd00063">
    <property type="entry name" value="FN3"/>
    <property type="match status" value="1"/>
</dbReference>
<feature type="chain" id="PRO_5046191781" evidence="5">
    <location>
        <begin position="24"/>
        <end position="1068"/>
    </location>
</feature>
<keyword evidence="2 5" id="KW-0732">Signal</keyword>
<evidence type="ECO:0000256" key="3">
    <source>
        <dbReference type="ARBA" id="ARBA00022764"/>
    </source>
</evidence>
<dbReference type="InterPro" id="IPR013783">
    <property type="entry name" value="Ig-like_fold"/>
</dbReference>
<comment type="caution">
    <text evidence="7">The sequence shown here is derived from an EMBL/GenBank/DDBJ whole genome shotgun (WGS) entry which is preliminary data.</text>
</comment>
<dbReference type="PANTHER" id="PTHR39210:SF1">
    <property type="entry name" value="HEPARIN-SULFATE LYASE"/>
    <property type="match status" value="1"/>
</dbReference>